<evidence type="ECO:0000256" key="6">
    <source>
        <dbReference type="SAM" id="SignalP"/>
    </source>
</evidence>
<keyword evidence="2" id="KW-0677">Repeat</keyword>
<dbReference type="PANTHER" id="PTHR19325">
    <property type="entry name" value="COMPLEMENT COMPONENT-RELATED SUSHI DOMAIN-CONTAINING"/>
    <property type="match status" value="1"/>
</dbReference>
<keyword evidence="1 5" id="KW-0768">Sushi</keyword>
<evidence type="ECO:0000256" key="3">
    <source>
        <dbReference type="ARBA" id="ARBA00023157"/>
    </source>
</evidence>
<name>A0A1B6LCZ7_9HEMI</name>
<reference evidence="8" key="1">
    <citation type="submission" date="2015-11" db="EMBL/GenBank/DDBJ databases">
        <title>De novo transcriptome assembly of four potential Pierce s Disease insect vectors from Arizona vineyards.</title>
        <authorList>
            <person name="Tassone E.E."/>
        </authorList>
    </citation>
    <scope>NUCLEOTIDE SEQUENCE</scope>
</reference>
<dbReference type="Pfam" id="PF00084">
    <property type="entry name" value="Sushi"/>
    <property type="match status" value="3"/>
</dbReference>
<feature type="domain" description="Sushi" evidence="7">
    <location>
        <begin position="1"/>
        <end position="55"/>
    </location>
</feature>
<evidence type="ECO:0000256" key="5">
    <source>
        <dbReference type="PROSITE-ProRule" id="PRU00302"/>
    </source>
</evidence>
<dbReference type="EMBL" id="GEBQ01018402">
    <property type="protein sequence ID" value="JAT21575.1"/>
    <property type="molecule type" value="Transcribed_RNA"/>
</dbReference>
<evidence type="ECO:0000256" key="1">
    <source>
        <dbReference type="ARBA" id="ARBA00022659"/>
    </source>
</evidence>
<gene>
    <name evidence="8" type="ORF">g.11770</name>
</gene>
<protein>
    <recommendedName>
        <fullName evidence="7">Sushi domain-containing protein</fullName>
    </recommendedName>
</protein>
<evidence type="ECO:0000256" key="4">
    <source>
        <dbReference type="ARBA" id="ARBA00023180"/>
    </source>
</evidence>
<dbReference type="InterPro" id="IPR035976">
    <property type="entry name" value="Sushi/SCR/CCP_sf"/>
</dbReference>
<keyword evidence="4" id="KW-0325">Glycoprotein</keyword>
<keyword evidence="6" id="KW-0732">Signal</keyword>
<feature type="domain" description="Sushi" evidence="7">
    <location>
        <begin position="115"/>
        <end position="171"/>
    </location>
</feature>
<keyword evidence="3 5" id="KW-1015">Disulfide bond</keyword>
<feature type="domain" description="Sushi" evidence="7">
    <location>
        <begin position="56"/>
        <end position="114"/>
    </location>
</feature>
<feature type="disulfide bond" evidence="5">
    <location>
        <begin position="85"/>
        <end position="112"/>
    </location>
</feature>
<dbReference type="PROSITE" id="PS50923">
    <property type="entry name" value="SUSHI"/>
    <property type="match status" value="3"/>
</dbReference>
<dbReference type="PANTHER" id="PTHR19325:SF575">
    <property type="entry name" value="LOCOMOTION-RELATED PROTEIN HIKARU GENKI"/>
    <property type="match status" value="1"/>
</dbReference>
<feature type="signal peptide" evidence="6">
    <location>
        <begin position="1"/>
        <end position="20"/>
    </location>
</feature>
<dbReference type="InterPro" id="IPR000436">
    <property type="entry name" value="Sushi_SCR_CCP_dom"/>
</dbReference>
<comment type="caution">
    <text evidence="5">Lacks conserved residue(s) required for the propagation of feature annotation.</text>
</comment>
<evidence type="ECO:0000259" key="7">
    <source>
        <dbReference type="PROSITE" id="PS50923"/>
    </source>
</evidence>
<evidence type="ECO:0000313" key="8">
    <source>
        <dbReference type="EMBL" id="JAT21575.1"/>
    </source>
</evidence>
<dbReference type="CDD" id="cd00033">
    <property type="entry name" value="CCP"/>
    <property type="match status" value="3"/>
</dbReference>
<feature type="chain" id="PRO_5008587362" description="Sushi domain-containing protein" evidence="6">
    <location>
        <begin position="21"/>
        <end position="172"/>
    </location>
</feature>
<dbReference type="SMART" id="SM00032">
    <property type="entry name" value="CCP"/>
    <property type="match status" value="3"/>
</dbReference>
<sequence length="172" mass="19130">CPHCTFLWLGCQVLCIRIEGNKVQVQCRQGYTLEGTDFSMCKRDGSWTNTTQCKAVDCGQPTTPPLTQLVLVSSTLYGSMVKLRCEEGYQAYGEMSLRCQANKQWSRFRGRCVRISCGKPALDKGVSIAGNAYLYQAQLKVICPVGFEVDGEEIITCKKDGQWSSTPKCSKM</sequence>
<dbReference type="SUPFAM" id="SSF57535">
    <property type="entry name" value="Complement control module/SCR domain"/>
    <property type="match status" value="3"/>
</dbReference>
<accession>A0A1B6LCZ7</accession>
<evidence type="ECO:0000256" key="2">
    <source>
        <dbReference type="ARBA" id="ARBA00022737"/>
    </source>
</evidence>
<organism evidence="8">
    <name type="scientific">Graphocephala atropunctata</name>
    <dbReference type="NCBI Taxonomy" id="36148"/>
    <lineage>
        <taxon>Eukaryota</taxon>
        <taxon>Metazoa</taxon>
        <taxon>Ecdysozoa</taxon>
        <taxon>Arthropoda</taxon>
        <taxon>Hexapoda</taxon>
        <taxon>Insecta</taxon>
        <taxon>Pterygota</taxon>
        <taxon>Neoptera</taxon>
        <taxon>Paraneoptera</taxon>
        <taxon>Hemiptera</taxon>
        <taxon>Auchenorrhyncha</taxon>
        <taxon>Membracoidea</taxon>
        <taxon>Cicadellidae</taxon>
        <taxon>Cicadellinae</taxon>
        <taxon>Cicadellini</taxon>
        <taxon>Graphocephala</taxon>
    </lineage>
</organism>
<feature type="non-terminal residue" evidence="8">
    <location>
        <position position="1"/>
    </location>
</feature>
<proteinExistence type="predicted"/>
<dbReference type="AlphaFoldDB" id="A0A1B6LCZ7"/>
<dbReference type="Gene3D" id="2.10.70.10">
    <property type="entry name" value="Complement Module, domain 1"/>
    <property type="match status" value="3"/>
</dbReference>
<dbReference type="InterPro" id="IPR050350">
    <property type="entry name" value="Compl-Cell_Adhes-Reg"/>
</dbReference>